<protein>
    <recommendedName>
        <fullName evidence="2">Phosphate-specific outer membrane porin OprP Pyrophosphate-specific outer membrane porin OprO</fullName>
    </recommendedName>
</protein>
<dbReference type="InterPro" id="IPR010870">
    <property type="entry name" value="Porin_O/P"/>
</dbReference>
<evidence type="ECO:0008006" key="2">
    <source>
        <dbReference type="Google" id="ProtNLM"/>
    </source>
</evidence>
<dbReference type="Pfam" id="PF07396">
    <property type="entry name" value="Porin_O_P"/>
    <property type="match status" value="1"/>
</dbReference>
<gene>
    <name evidence="1" type="ORF">MNBD_NITROSPINAE01-1873</name>
</gene>
<dbReference type="InterPro" id="IPR023614">
    <property type="entry name" value="Porin_dom_sf"/>
</dbReference>
<dbReference type="AlphaFoldDB" id="A0A3B1CV75"/>
<dbReference type="SUPFAM" id="SSF56935">
    <property type="entry name" value="Porins"/>
    <property type="match status" value="1"/>
</dbReference>
<evidence type="ECO:0000313" key="1">
    <source>
        <dbReference type="EMBL" id="VAX20577.1"/>
    </source>
</evidence>
<organism evidence="1">
    <name type="scientific">hydrothermal vent metagenome</name>
    <dbReference type="NCBI Taxonomy" id="652676"/>
    <lineage>
        <taxon>unclassified sequences</taxon>
        <taxon>metagenomes</taxon>
        <taxon>ecological metagenomes</taxon>
    </lineage>
</organism>
<name>A0A3B1CV75_9ZZZZ</name>
<accession>A0A3B1CV75</accession>
<reference evidence="1" key="1">
    <citation type="submission" date="2018-06" db="EMBL/GenBank/DDBJ databases">
        <authorList>
            <person name="Zhirakovskaya E."/>
        </authorList>
    </citation>
    <scope>NUCLEOTIDE SEQUENCE</scope>
</reference>
<proteinExistence type="predicted"/>
<dbReference type="EMBL" id="UOGC01000106">
    <property type="protein sequence ID" value="VAX20577.1"/>
    <property type="molecule type" value="Genomic_DNA"/>
</dbReference>
<dbReference type="Gene3D" id="2.40.160.10">
    <property type="entry name" value="Porin"/>
    <property type="match status" value="1"/>
</dbReference>
<sequence length="382" mass="42452">MFRELLTAAVIISVASTSALAGGVTYKDGDKYVKLGGRIQLQYHQVDPDGGESTDDVFFRRLRPFIEGSLHKDWKGKFQWDMGKSHDDNEISVKDAYMQYTGIENMKITVGNIFYPFSREGLTSSKYQQLVERTFVGDHNYGTPDRQMGIYVNGHTGNKTLDWAAGLADARIDPDAKKIDFGSAANDQTDWNEGVLIGARVSWHPLGYLKMSQGDFSKKTKATLSVAAFSWDNDNDNNTRTALGMDTSEGKKPDVDKVTGLEVSGAFRGAGLSIDAQWNRINAETVDGTVTHGIYENGETELNNYAVEGGYMFGNIFELVAAYSSQKADGYSDDWNRTTFGANLFAHKHDVKLQFSYRINENKNGENGNDVDEAFVQAQYVF</sequence>